<evidence type="ECO:0000313" key="2">
    <source>
        <dbReference type="EMBL" id="JAP93375.1"/>
    </source>
</evidence>
<dbReference type="PROSITE" id="PS50197">
    <property type="entry name" value="BEACH"/>
    <property type="match status" value="1"/>
</dbReference>
<proteinExistence type="predicted"/>
<gene>
    <name evidence="2" type="ORF">TPC1_14374</name>
</gene>
<dbReference type="InterPro" id="IPR000409">
    <property type="entry name" value="BEACH_dom"/>
</dbReference>
<dbReference type="Pfam" id="PF02138">
    <property type="entry name" value="Beach"/>
    <property type="match status" value="1"/>
</dbReference>
<dbReference type="EMBL" id="GDID01003231">
    <property type="protein sequence ID" value="JAP93375.1"/>
    <property type="molecule type" value="Transcribed_RNA"/>
</dbReference>
<accession>A0A146KCH7</accession>
<protein>
    <submittedName>
        <fullName evidence="2">Beige/BEACH domain-containing protein</fullName>
    </submittedName>
</protein>
<dbReference type="PANTHER" id="PTHR13743">
    <property type="entry name" value="BEIGE/BEACH-RELATED"/>
    <property type="match status" value="1"/>
</dbReference>
<feature type="domain" description="BEACH" evidence="1">
    <location>
        <begin position="66"/>
        <end position="290"/>
    </location>
</feature>
<dbReference type="InterPro" id="IPR036372">
    <property type="entry name" value="BEACH_dom_sf"/>
</dbReference>
<dbReference type="InterPro" id="IPR050865">
    <property type="entry name" value="BEACH_Domain"/>
</dbReference>
<sequence length="290" mass="34090">TNEGSTFSLVFQCYVELLNFEQTILNMKPKLLRFVMSSVRDQVNLFPFTQFSDIKQQQSDSLMKSLETNMQKYLFQLIQLYKQDKITTYRFIYEINFLSTRSYNDQSQYPIFPALFGQQAPDRDIEFRQLKYPIVFGGMQRIQTLIQKCKDSLEFGSQQPISSIHFSHSQTSSWWQMRIEPFTSAHLILQNCKFDAPDRLFSNTFSQFKNALTNQQNCEEVIAELFYDPSFLFNVNLQEFGSTQAGEKVGNVRIPDMFQDAINYVDVMSQFLEQKSLKAQIMQWVQMVFS</sequence>
<evidence type="ECO:0000259" key="1">
    <source>
        <dbReference type="PROSITE" id="PS50197"/>
    </source>
</evidence>
<feature type="non-terminal residue" evidence="2">
    <location>
        <position position="1"/>
    </location>
</feature>
<dbReference type="AlphaFoldDB" id="A0A146KCH7"/>
<dbReference type="Gene3D" id="1.10.1540.10">
    <property type="entry name" value="BEACH domain"/>
    <property type="match status" value="1"/>
</dbReference>
<organism evidence="2">
    <name type="scientific">Trepomonas sp. PC1</name>
    <dbReference type="NCBI Taxonomy" id="1076344"/>
    <lineage>
        <taxon>Eukaryota</taxon>
        <taxon>Metamonada</taxon>
        <taxon>Diplomonadida</taxon>
        <taxon>Hexamitidae</taxon>
        <taxon>Hexamitinae</taxon>
        <taxon>Trepomonas</taxon>
    </lineage>
</organism>
<dbReference type="SUPFAM" id="SSF81837">
    <property type="entry name" value="BEACH domain"/>
    <property type="match status" value="1"/>
</dbReference>
<name>A0A146KCH7_9EUKA</name>
<reference evidence="2" key="1">
    <citation type="submission" date="2015-07" db="EMBL/GenBank/DDBJ databases">
        <title>Adaptation to a free-living lifestyle via gene acquisitions in the diplomonad Trepomonas sp. PC1.</title>
        <authorList>
            <person name="Xu F."/>
            <person name="Jerlstrom-Hultqvist J."/>
            <person name="Kolisko M."/>
            <person name="Simpson A.G.B."/>
            <person name="Roger A.J."/>
            <person name="Svard S.G."/>
            <person name="Andersson J.O."/>
        </authorList>
    </citation>
    <scope>NUCLEOTIDE SEQUENCE</scope>
    <source>
        <strain evidence="2">PC1</strain>
    </source>
</reference>
<dbReference type="SMART" id="SM01026">
    <property type="entry name" value="Beach"/>
    <property type="match status" value="1"/>
</dbReference>
<feature type="non-terminal residue" evidence="2">
    <location>
        <position position="290"/>
    </location>
</feature>